<reference evidence="2 3" key="1">
    <citation type="submission" date="2017-06" db="EMBL/GenBank/DDBJ databases">
        <authorList>
            <person name="Kim H.J."/>
            <person name="Triplett B.A."/>
        </authorList>
    </citation>
    <scope>NUCLEOTIDE SEQUENCE [LARGE SCALE GENOMIC DNA]</scope>
    <source>
        <strain evidence="2 3">CGMCC 4.1858</strain>
    </source>
</reference>
<feature type="domain" description="AB hydrolase-1" evidence="1">
    <location>
        <begin position="25"/>
        <end position="258"/>
    </location>
</feature>
<dbReference type="GO" id="GO:0047372">
    <property type="term" value="F:monoacylglycerol lipase activity"/>
    <property type="evidence" value="ECO:0007669"/>
    <property type="project" value="TreeGrafter"/>
</dbReference>
<dbReference type="RefSeq" id="WP_179279671.1">
    <property type="nucleotide sequence ID" value="NZ_FZOF01000002.1"/>
</dbReference>
<dbReference type="PANTHER" id="PTHR43798">
    <property type="entry name" value="MONOACYLGLYCEROL LIPASE"/>
    <property type="match status" value="1"/>
</dbReference>
<dbReference type="InterPro" id="IPR000073">
    <property type="entry name" value="AB_hydrolase_1"/>
</dbReference>
<evidence type="ECO:0000313" key="2">
    <source>
        <dbReference type="EMBL" id="SNS03718.1"/>
    </source>
</evidence>
<dbReference type="EMBL" id="FZOF01000002">
    <property type="protein sequence ID" value="SNS03718.1"/>
    <property type="molecule type" value="Genomic_DNA"/>
</dbReference>
<dbReference type="GO" id="GO:0016020">
    <property type="term" value="C:membrane"/>
    <property type="evidence" value="ECO:0007669"/>
    <property type="project" value="TreeGrafter"/>
</dbReference>
<accession>A0A239B8L7</accession>
<dbReference type="AlphaFoldDB" id="A0A239B8L7"/>
<dbReference type="PANTHER" id="PTHR43798:SF5">
    <property type="entry name" value="MONOACYLGLYCEROL LIPASE ABHD6"/>
    <property type="match status" value="1"/>
</dbReference>
<dbReference type="Proteomes" id="UP000198280">
    <property type="component" value="Unassembled WGS sequence"/>
</dbReference>
<protein>
    <submittedName>
        <fullName evidence="2">Pimeloyl-ACP methyl ester carboxylesterase</fullName>
    </submittedName>
</protein>
<dbReference type="Gene3D" id="3.40.50.1820">
    <property type="entry name" value="alpha/beta hydrolase"/>
    <property type="match status" value="1"/>
</dbReference>
<sequence length="268" mass="27988">MSTDSGRAGWDIRTTGPHDAARRALLLPGALCTAEFYADVMAEPAPADAGLGLVAVTLPGHGRSPAPEDLSIGNYARLMGRLAADTGCDLVVGHSLGANIAIEMAALGEFSGPLVLLSPVFSRGDEARELALLDRLAHVPVLGTAAWTVALRTLPRNVRDSLPPGRRDTLASIMGDNDPAFCRAALRQYFAHLDEHGSLVNRLCASGARAVVVRGTADDIGLTDGERHDLGTCPTLTLVTVPRAGHGVLFEQPRRVAQIIVAAADGIG</sequence>
<evidence type="ECO:0000313" key="3">
    <source>
        <dbReference type="Proteomes" id="UP000198280"/>
    </source>
</evidence>
<dbReference type="Pfam" id="PF12697">
    <property type="entry name" value="Abhydrolase_6"/>
    <property type="match status" value="1"/>
</dbReference>
<organism evidence="2 3">
    <name type="scientific">Actinacidiphila glaucinigra</name>
    <dbReference type="NCBI Taxonomy" id="235986"/>
    <lineage>
        <taxon>Bacteria</taxon>
        <taxon>Bacillati</taxon>
        <taxon>Actinomycetota</taxon>
        <taxon>Actinomycetes</taxon>
        <taxon>Kitasatosporales</taxon>
        <taxon>Streptomycetaceae</taxon>
        <taxon>Actinacidiphila</taxon>
    </lineage>
</organism>
<gene>
    <name evidence="2" type="ORF">SAMN05216252_102430</name>
</gene>
<name>A0A239B8L7_9ACTN</name>
<dbReference type="InterPro" id="IPR029058">
    <property type="entry name" value="AB_hydrolase_fold"/>
</dbReference>
<dbReference type="InterPro" id="IPR050266">
    <property type="entry name" value="AB_hydrolase_sf"/>
</dbReference>
<dbReference type="SUPFAM" id="SSF53474">
    <property type="entry name" value="alpha/beta-Hydrolases"/>
    <property type="match status" value="1"/>
</dbReference>
<dbReference type="GO" id="GO:0046464">
    <property type="term" value="P:acylglycerol catabolic process"/>
    <property type="evidence" value="ECO:0007669"/>
    <property type="project" value="TreeGrafter"/>
</dbReference>
<evidence type="ECO:0000259" key="1">
    <source>
        <dbReference type="Pfam" id="PF12697"/>
    </source>
</evidence>
<proteinExistence type="predicted"/>
<keyword evidence="3" id="KW-1185">Reference proteome</keyword>